<reference evidence="1 2" key="1">
    <citation type="journal article" date="2013" name="Genome Announc.">
        <title>Draft Genome Sequence of Rhizobium mesoamericanum STM3625, a Nitrogen-Fixing Symbiont of Mimosa pudica Isolated in French Guiana (South America).</title>
        <authorList>
            <person name="Moulin L."/>
            <person name="Mornico D."/>
            <person name="Melkonian R."/>
            <person name="Klonowska A."/>
        </authorList>
    </citation>
    <scope>NUCLEOTIDE SEQUENCE [LARGE SCALE GENOMIC DNA]</scope>
    <source>
        <strain evidence="1 2">STM3625</strain>
    </source>
</reference>
<gene>
    <name evidence="1" type="ORF">BN77_p11596</name>
</gene>
<dbReference type="Proteomes" id="UP000009319">
    <property type="component" value="Unassembled WGS sequence"/>
</dbReference>
<keyword evidence="2" id="KW-1185">Reference proteome</keyword>
<proteinExistence type="predicted"/>
<dbReference type="AlphaFoldDB" id="K0Q2R3"/>
<organism evidence="1 2">
    <name type="scientific">Rhizobium mesoamericanum STM3625</name>
    <dbReference type="NCBI Taxonomy" id="1211777"/>
    <lineage>
        <taxon>Bacteria</taxon>
        <taxon>Pseudomonadati</taxon>
        <taxon>Pseudomonadota</taxon>
        <taxon>Alphaproteobacteria</taxon>
        <taxon>Hyphomicrobiales</taxon>
        <taxon>Rhizobiaceae</taxon>
        <taxon>Rhizobium/Agrobacterium group</taxon>
        <taxon>Rhizobium</taxon>
    </lineage>
</organism>
<dbReference type="HOGENOM" id="CLU_2024885_0_0_5"/>
<comment type="caution">
    <text evidence="1">The sequence shown here is derived from an EMBL/GenBank/DDBJ whole genome shotgun (WGS) entry which is preliminary data.</text>
</comment>
<sequence length="122" mass="13664">MPAVVNQHGYGGPHVTRMPSNRLFNGIELKVWPFLGSCHRFSLAVSGLDRFIRSRHGSRPTLTARSGIKGTFEWWQSPLIPSTVHFGSSDWGWRSAIDWLVCHGQSGNAISLHEDQPTSIQR</sequence>
<name>K0Q2R3_9HYPH</name>
<protein>
    <submittedName>
        <fullName evidence="1">Uncharacterized protein</fullName>
    </submittedName>
</protein>
<evidence type="ECO:0000313" key="2">
    <source>
        <dbReference type="Proteomes" id="UP000009319"/>
    </source>
</evidence>
<accession>K0Q2R3</accession>
<evidence type="ECO:0000313" key="1">
    <source>
        <dbReference type="EMBL" id="CCM78900.1"/>
    </source>
</evidence>
<dbReference type="EMBL" id="CANI01000040">
    <property type="protein sequence ID" value="CCM78900.1"/>
    <property type="molecule type" value="Genomic_DNA"/>
</dbReference>